<feature type="domain" description="3-hydroxyacyl-CoA dehydrogenase C-terminal" evidence="13">
    <location>
        <begin position="513"/>
        <end position="595"/>
    </location>
</feature>
<dbReference type="InterPro" id="IPR029045">
    <property type="entry name" value="ClpP/crotonase-like_dom_sf"/>
</dbReference>
<dbReference type="Pfam" id="PF00378">
    <property type="entry name" value="ECH_1"/>
    <property type="match status" value="1"/>
</dbReference>
<proteinExistence type="inferred from homology"/>
<dbReference type="SUPFAM" id="SSF52096">
    <property type="entry name" value="ClpP/crotonase"/>
    <property type="match status" value="1"/>
</dbReference>
<evidence type="ECO:0000313" key="16">
    <source>
        <dbReference type="Proteomes" id="UP000322634"/>
    </source>
</evidence>
<dbReference type="Pfam" id="PF00725">
    <property type="entry name" value="3HCDH"/>
    <property type="match status" value="1"/>
</dbReference>
<comment type="caution">
    <text evidence="15">The sequence shown here is derived from an EMBL/GenBank/DDBJ whole genome shotgun (WGS) entry which is preliminary data.</text>
</comment>
<comment type="similarity">
    <text evidence="3">In the central section; belongs to the 3-hydroxyacyl-CoA dehydrogenase family.</text>
</comment>
<name>A0A5D0U5Z7_9ACTN</name>
<dbReference type="Gene3D" id="3.40.50.720">
    <property type="entry name" value="NAD(P)-binding Rossmann-like Domain"/>
    <property type="match status" value="1"/>
</dbReference>
<evidence type="ECO:0000256" key="10">
    <source>
        <dbReference type="ARBA" id="ARBA00023239"/>
    </source>
</evidence>
<keyword evidence="7" id="KW-0560">Oxidoreductase</keyword>
<keyword evidence="10" id="KW-0456">Lyase</keyword>
<dbReference type="InterPro" id="IPR008927">
    <property type="entry name" value="6-PGluconate_DH-like_C_sf"/>
</dbReference>
<keyword evidence="5" id="KW-0276">Fatty acid metabolism</keyword>
<evidence type="ECO:0000256" key="5">
    <source>
        <dbReference type="ARBA" id="ARBA00022832"/>
    </source>
</evidence>
<dbReference type="GO" id="GO:0004300">
    <property type="term" value="F:enoyl-CoA hydratase activity"/>
    <property type="evidence" value="ECO:0007669"/>
    <property type="project" value="TreeGrafter"/>
</dbReference>
<keyword evidence="11" id="KW-0511">Multifunctional enzyme</keyword>
<keyword evidence="6" id="KW-0442">Lipid degradation</keyword>
<dbReference type="InterPro" id="IPR006176">
    <property type="entry name" value="3-OHacyl-CoA_DH_NAD-bd"/>
</dbReference>
<keyword evidence="16" id="KW-1185">Reference proteome</keyword>
<dbReference type="InterPro" id="IPR036291">
    <property type="entry name" value="NAD(P)-bd_dom_sf"/>
</dbReference>
<sequence>MTGLGELFADEVVTHAHVRDVTLPNGAGTLALITLDNGHDHTKPNTFGPKGLAELNAALDAVAARDDLAAVGVTGKPFIFAVGADLKGVPLISRREDAAAIGKLGHDVFRRLGELDVPSFAYYNGAAMGGGVEIGLHCAYRTISSGVPAFALPEAFLGLVPGWGGTYLLPRLIGAEKALKVVIENPLAQNRMLKGRQAYELGIADAVFDSADFLEESLTWTARVLNGEITVHRPKVDTGKAWDDAVAMARWNVDGRLHGAAPSYTRALDLVAAAKDRTRDEGFAAEDEALADLIMSDELRAGLYAFDLTQKRAKRPAGAPDKALARPVTKVGVVGAGLMASQLALLFARRLEVPVVLTDLDRERLDKGVGHAHAEIDKLHGKGRLSPDQAGRLKALISGSLTKDAFADADFVIEAVFEEMSVKRKVFAELEEHVSDECVLATNTSSLSVSEMADGLRRPGRVVGFHFFNPVAVLPLLEIVRGERTDDAALATAFATGKALKKSCVLVKDAPAFVVNRVLLRLLAEIVQAVDEGTPIDVAERAAQPLGLPMPPFVLMGLVGPAIALHVNETLHAVFPDRFPLSDNLAKLVASGKSGVYLPDFSLDPEAVEIFGGGTSPSTEQQVLDRALAALADEIRVMLDEGVVAAPEDIDLCMILGAGWPFHLGGITPYLDRSGVAERVTGRRFLEPGVASLDAG</sequence>
<dbReference type="Gene3D" id="1.10.1040.10">
    <property type="entry name" value="N-(1-d-carboxylethyl)-l-norvaline Dehydrogenase, domain 2"/>
    <property type="match status" value="2"/>
</dbReference>
<dbReference type="UniPathway" id="UPA00659"/>
<protein>
    <submittedName>
        <fullName evidence="15">3-hydroxyacyl-CoA dehydrogenase</fullName>
    </submittedName>
</protein>
<comment type="similarity">
    <text evidence="4">Belongs to the 3-hydroxyacyl-CoA dehydrogenase family.</text>
</comment>
<dbReference type="RefSeq" id="WP_148352359.1">
    <property type="nucleotide sequence ID" value="NZ_JBHSBF010000012.1"/>
</dbReference>
<feature type="domain" description="3-hydroxyacyl-CoA dehydrogenase NAD binding" evidence="14">
    <location>
        <begin position="330"/>
        <end position="509"/>
    </location>
</feature>
<comment type="pathway">
    <text evidence="2">Lipid metabolism; butanoate metabolism.</text>
</comment>
<comment type="pathway">
    <text evidence="1">Lipid metabolism; fatty acid beta-oxidation.</text>
</comment>
<dbReference type="PANTHER" id="PTHR43612">
    <property type="entry name" value="TRIFUNCTIONAL ENZYME SUBUNIT ALPHA"/>
    <property type="match status" value="1"/>
</dbReference>
<dbReference type="SUPFAM" id="SSF51735">
    <property type="entry name" value="NAD(P)-binding Rossmann-fold domains"/>
    <property type="match status" value="1"/>
</dbReference>
<reference evidence="15 16" key="1">
    <citation type="submission" date="2019-08" db="EMBL/GenBank/DDBJ databases">
        <title>Actinomadura sp. nov. CYP1-5 isolated from mountain soil.</title>
        <authorList>
            <person name="Songsumanus A."/>
            <person name="Kuncharoen N."/>
            <person name="Kudo T."/>
            <person name="Yuki M."/>
            <person name="Igarashi Y."/>
            <person name="Tanasupawat S."/>
        </authorList>
    </citation>
    <scope>NUCLEOTIDE SEQUENCE [LARGE SCALE GENOMIC DNA]</scope>
    <source>
        <strain evidence="15 16">GKU157</strain>
    </source>
</reference>
<evidence type="ECO:0000256" key="12">
    <source>
        <dbReference type="ARBA" id="ARBA00049556"/>
    </source>
</evidence>
<evidence type="ECO:0000256" key="4">
    <source>
        <dbReference type="ARBA" id="ARBA00009463"/>
    </source>
</evidence>
<organism evidence="15 16">
    <name type="scientific">Actinomadura syzygii</name>
    <dbReference type="NCBI Taxonomy" id="1427538"/>
    <lineage>
        <taxon>Bacteria</taxon>
        <taxon>Bacillati</taxon>
        <taxon>Actinomycetota</taxon>
        <taxon>Actinomycetes</taxon>
        <taxon>Streptosporangiales</taxon>
        <taxon>Thermomonosporaceae</taxon>
        <taxon>Actinomadura</taxon>
    </lineage>
</organism>
<evidence type="ECO:0000256" key="2">
    <source>
        <dbReference type="ARBA" id="ARBA00005086"/>
    </source>
</evidence>
<dbReference type="OrthoDB" id="9771883at2"/>
<dbReference type="InterPro" id="IPR006108">
    <property type="entry name" value="3HC_DH_C"/>
</dbReference>
<evidence type="ECO:0000313" key="15">
    <source>
        <dbReference type="EMBL" id="TYC12419.1"/>
    </source>
</evidence>
<dbReference type="AlphaFoldDB" id="A0A5D0U5Z7"/>
<keyword evidence="8" id="KW-0520">NAD</keyword>
<dbReference type="Pfam" id="PF02737">
    <property type="entry name" value="3HCDH_N"/>
    <property type="match status" value="1"/>
</dbReference>
<evidence type="ECO:0000256" key="7">
    <source>
        <dbReference type="ARBA" id="ARBA00023002"/>
    </source>
</evidence>
<evidence type="ECO:0000256" key="11">
    <source>
        <dbReference type="ARBA" id="ARBA00023268"/>
    </source>
</evidence>
<dbReference type="SUPFAM" id="SSF48179">
    <property type="entry name" value="6-phosphogluconate dehydrogenase C-terminal domain-like"/>
    <property type="match status" value="2"/>
</dbReference>
<dbReference type="Gene3D" id="3.90.226.10">
    <property type="entry name" value="2-enoyl-CoA Hydratase, Chain A, domain 1"/>
    <property type="match status" value="1"/>
</dbReference>
<dbReference type="InterPro" id="IPR050136">
    <property type="entry name" value="FA_oxidation_alpha_subunit"/>
</dbReference>
<evidence type="ECO:0000256" key="8">
    <source>
        <dbReference type="ARBA" id="ARBA00023027"/>
    </source>
</evidence>
<accession>A0A5D0U5Z7</accession>
<dbReference type="GO" id="GO:0006635">
    <property type="term" value="P:fatty acid beta-oxidation"/>
    <property type="evidence" value="ECO:0007669"/>
    <property type="project" value="UniProtKB-UniPathway"/>
</dbReference>
<keyword evidence="9" id="KW-0443">Lipid metabolism</keyword>
<dbReference type="CDD" id="cd06558">
    <property type="entry name" value="crotonase-like"/>
    <property type="match status" value="1"/>
</dbReference>
<dbReference type="FunFam" id="3.40.50.720:FF:000009">
    <property type="entry name" value="Fatty oxidation complex, alpha subunit"/>
    <property type="match status" value="1"/>
</dbReference>
<dbReference type="PANTHER" id="PTHR43612:SF3">
    <property type="entry name" value="TRIFUNCTIONAL ENZYME SUBUNIT ALPHA, MITOCHONDRIAL"/>
    <property type="match status" value="1"/>
</dbReference>
<dbReference type="GO" id="GO:0016509">
    <property type="term" value="F:long-chain (3S)-3-hydroxyacyl-CoA dehydrogenase (NAD+) activity"/>
    <property type="evidence" value="ECO:0007669"/>
    <property type="project" value="TreeGrafter"/>
</dbReference>
<evidence type="ECO:0000259" key="13">
    <source>
        <dbReference type="Pfam" id="PF00725"/>
    </source>
</evidence>
<dbReference type="InterPro" id="IPR001753">
    <property type="entry name" value="Enoyl-CoA_hydra/iso"/>
</dbReference>
<dbReference type="InterPro" id="IPR013328">
    <property type="entry name" value="6PGD_dom2"/>
</dbReference>
<evidence type="ECO:0000256" key="1">
    <source>
        <dbReference type="ARBA" id="ARBA00005005"/>
    </source>
</evidence>
<evidence type="ECO:0000259" key="14">
    <source>
        <dbReference type="Pfam" id="PF02737"/>
    </source>
</evidence>
<dbReference type="GO" id="GO:0070403">
    <property type="term" value="F:NAD+ binding"/>
    <property type="evidence" value="ECO:0007669"/>
    <property type="project" value="InterPro"/>
</dbReference>
<evidence type="ECO:0000256" key="3">
    <source>
        <dbReference type="ARBA" id="ARBA00007005"/>
    </source>
</evidence>
<evidence type="ECO:0000256" key="6">
    <source>
        <dbReference type="ARBA" id="ARBA00022963"/>
    </source>
</evidence>
<dbReference type="Proteomes" id="UP000322634">
    <property type="component" value="Unassembled WGS sequence"/>
</dbReference>
<dbReference type="EMBL" id="VSFF01000009">
    <property type="protein sequence ID" value="TYC12419.1"/>
    <property type="molecule type" value="Genomic_DNA"/>
</dbReference>
<gene>
    <name evidence="15" type="ORF">FXF65_24540</name>
</gene>
<comment type="catalytic activity">
    <reaction evidence="12">
        <text>a (3S)-3-hydroxyacyl-CoA + NAD(+) = a 3-oxoacyl-CoA + NADH + H(+)</text>
        <dbReference type="Rhea" id="RHEA:22432"/>
        <dbReference type="ChEBI" id="CHEBI:15378"/>
        <dbReference type="ChEBI" id="CHEBI:57318"/>
        <dbReference type="ChEBI" id="CHEBI:57540"/>
        <dbReference type="ChEBI" id="CHEBI:57945"/>
        <dbReference type="ChEBI" id="CHEBI:90726"/>
        <dbReference type="EC" id="1.1.1.35"/>
    </reaction>
</comment>
<evidence type="ECO:0000256" key="9">
    <source>
        <dbReference type="ARBA" id="ARBA00023098"/>
    </source>
</evidence>